<dbReference type="FunFam" id="2.40.10.10:FF:000039">
    <property type="entry name" value="Brain-specific serine protease 4"/>
    <property type="match status" value="1"/>
</dbReference>
<organism evidence="12 13">
    <name type="scientific">Catagonus wagneri</name>
    <name type="common">Chacoan peccary</name>
    <dbReference type="NCBI Taxonomy" id="51154"/>
    <lineage>
        <taxon>Eukaryota</taxon>
        <taxon>Metazoa</taxon>
        <taxon>Chordata</taxon>
        <taxon>Craniata</taxon>
        <taxon>Vertebrata</taxon>
        <taxon>Euteleostomi</taxon>
        <taxon>Mammalia</taxon>
        <taxon>Eutheria</taxon>
        <taxon>Laurasiatheria</taxon>
        <taxon>Artiodactyla</taxon>
        <taxon>Suina</taxon>
        <taxon>Tayassuidae</taxon>
        <taxon>Catagonus</taxon>
    </lineage>
</organism>
<dbReference type="GeneTree" id="ENSGT00940000160305"/>
<evidence type="ECO:0000256" key="6">
    <source>
        <dbReference type="ARBA" id="ARBA00050838"/>
    </source>
</evidence>
<dbReference type="AlphaFoldDB" id="A0A8C3WH91"/>
<dbReference type="InterPro" id="IPR033116">
    <property type="entry name" value="TRYPSIN_SER"/>
</dbReference>
<gene>
    <name evidence="12" type="primary">PRSS22</name>
</gene>
<dbReference type="InterPro" id="IPR043504">
    <property type="entry name" value="Peptidase_S1_PA_chymotrypsin"/>
</dbReference>
<keyword evidence="5" id="KW-1015">Disulfide bond</keyword>
<feature type="domain" description="Peptidase S1" evidence="11">
    <location>
        <begin position="181"/>
        <end position="420"/>
    </location>
</feature>
<keyword evidence="13" id="KW-1185">Reference proteome</keyword>
<reference evidence="12" key="2">
    <citation type="submission" date="2025-09" db="UniProtKB">
        <authorList>
            <consortium name="Ensembl"/>
        </authorList>
    </citation>
    <scope>IDENTIFICATION</scope>
</reference>
<dbReference type="PROSITE" id="PS00135">
    <property type="entry name" value="TRYPSIN_SER"/>
    <property type="match status" value="1"/>
</dbReference>
<dbReference type="GO" id="GO:0016504">
    <property type="term" value="F:peptidase activator activity"/>
    <property type="evidence" value="ECO:0007669"/>
    <property type="project" value="Ensembl"/>
</dbReference>
<dbReference type="PROSITE" id="PS50240">
    <property type="entry name" value="TRYPSIN_DOM"/>
    <property type="match status" value="1"/>
</dbReference>
<evidence type="ECO:0000256" key="10">
    <source>
        <dbReference type="SAM" id="MobiDB-lite"/>
    </source>
</evidence>
<evidence type="ECO:0000256" key="5">
    <source>
        <dbReference type="ARBA" id="ARBA00023157"/>
    </source>
</evidence>
<dbReference type="Pfam" id="PF00089">
    <property type="entry name" value="Trypsin"/>
    <property type="match status" value="1"/>
</dbReference>
<dbReference type="Gene3D" id="2.40.10.10">
    <property type="entry name" value="Trypsin-like serine proteases"/>
    <property type="match status" value="1"/>
</dbReference>
<dbReference type="PANTHER" id="PTHR24252">
    <property type="entry name" value="ACROSIN-RELATED"/>
    <property type="match status" value="1"/>
</dbReference>
<name>A0A8C3WH91_9CETA</name>
<dbReference type="InterPro" id="IPR001254">
    <property type="entry name" value="Trypsin_dom"/>
</dbReference>
<comment type="subunit">
    <text evidence="1">Homotetramer.</text>
</comment>
<dbReference type="GO" id="GO:0004252">
    <property type="term" value="F:serine-type endopeptidase activity"/>
    <property type="evidence" value="ECO:0007669"/>
    <property type="project" value="UniProtKB-EC"/>
</dbReference>
<evidence type="ECO:0000256" key="2">
    <source>
        <dbReference type="ARBA" id="ARBA00022670"/>
    </source>
</evidence>
<feature type="region of interest" description="Disordered" evidence="10">
    <location>
        <begin position="426"/>
        <end position="455"/>
    </location>
</feature>
<evidence type="ECO:0000256" key="3">
    <source>
        <dbReference type="ARBA" id="ARBA00022801"/>
    </source>
</evidence>
<dbReference type="PROSITE" id="PS00134">
    <property type="entry name" value="TRYPSIN_HIS"/>
    <property type="match status" value="1"/>
</dbReference>
<dbReference type="CDD" id="cd00190">
    <property type="entry name" value="Tryp_SPc"/>
    <property type="match status" value="1"/>
</dbReference>
<keyword evidence="2 9" id="KW-0645">Protease</keyword>
<accession>A0A8C3WH91</accession>
<sequence length="455" mass="48611">MREKSFLLSHPEAAAPGRSGRRLPARARAVPADRNARLLLPALLPAFSVAFGKAFNPAGPGFLRQRLLVGSQTSVPFLSRRQPHPVPVTYSPGVAETATHLGDWSDGIPPPSIKLGWPEGSQHSCPQLPLAMVVPETRPAPRGRCLWILTSLLLLAAPAALDAAKTTGPPACGKPQQLNRIVGGEDSADAEWPWVVSLQKNGTHHCAGSLLTSLWVVTAAHCFKGLNQPSQFSVLLGAWQLGNPGPRSQQAGVARVQPHPAYSWKEGSRADIALVRLERPIQFSERVLPICLPDSSVRLPPDTDCWIAGWGSIHDGVPLPRPQTLQKLKVPIIDSGICGRLYWRGAGQGAITEDMLCAGYLEGERDACLGDSGGPLMCRVQGTWLLAGIISWGEGCAERNRPGVYISLAAHRSWVQKIVQGVQLGGHAQGSGPALRRGRASRVPRAPGAGRGRRG</sequence>
<evidence type="ECO:0000256" key="4">
    <source>
        <dbReference type="ARBA" id="ARBA00022825"/>
    </source>
</evidence>
<comment type="function">
    <text evidence="7">Tryptase is the major neutral protease present in mast cells and is secreted upon the coupled activation-degranulation response of this cell type.</text>
</comment>
<dbReference type="Proteomes" id="UP000694540">
    <property type="component" value="Unplaced"/>
</dbReference>
<dbReference type="PANTHER" id="PTHR24252:SF7">
    <property type="entry name" value="HYALIN"/>
    <property type="match status" value="1"/>
</dbReference>
<dbReference type="EC" id="3.4.21.59" evidence="8"/>
<keyword evidence="4 9" id="KW-0720">Serine protease</keyword>
<dbReference type="InterPro" id="IPR018114">
    <property type="entry name" value="TRYPSIN_HIS"/>
</dbReference>
<dbReference type="Ensembl" id="ENSCWAT00000017618.1">
    <property type="protein sequence ID" value="ENSCWAP00000016242.1"/>
    <property type="gene ID" value="ENSCWAG00000012580.1"/>
</dbReference>
<dbReference type="SMART" id="SM00020">
    <property type="entry name" value="Tryp_SPc"/>
    <property type="match status" value="1"/>
</dbReference>
<dbReference type="InterPro" id="IPR001314">
    <property type="entry name" value="Peptidase_S1A"/>
</dbReference>
<dbReference type="GO" id="GO:0005615">
    <property type="term" value="C:extracellular space"/>
    <property type="evidence" value="ECO:0007669"/>
    <property type="project" value="Ensembl"/>
</dbReference>
<reference evidence="12" key="1">
    <citation type="submission" date="2025-08" db="UniProtKB">
        <authorList>
            <consortium name="Ensembl"/>
        </authorList>
    </citation>
    <scope>IDENTIFICATION</scope>
</reference>
<keyword evidence="3 9" id="KW-0378">Hydrolase</keyword>
<dbReference type="PRINTS" id="PR00722">
    <property type="entry name" value="CHYMOTRYPSIN"/>
</dbReference>
<evidence type="ECO:0000256" key="8">
    <source>
        <dbReference type="ARBA" id="ARBA00066748"/>
    </source>
</evidence>
<feature type="region of interest" description="Disordered" evidence="10">
    <location>
        <begin position="1"/>
        <end position="24"/>
    </location>
</feature>
<evidence type="ECO:0000313" key="12">
    <source>
        <dbReference type="Ensembl" id="ENSCWAP00000016242.1"/>
    </source>
</evidence>
<dbReference type="SUPFAM" id="SSF50494">
    <property type="entry name" value="Trypsin-like serine proteases"/>
    <property type="match status" value="1"/>
</dbReference>
<evidence type="ECO:0000259" key="11">
    <source>
        <dbReference type="PROSITE" id="PS50240"/>
    </source>
</evidence>
<dbReference type="GO" id="GO:0006508">
    <property type="term" value="P:proteolysis"/>
    <property type="evidence" value="ECO:0007669"/>
    <property type="project" value="UniProtKB-KW"/>
</dbReference>
<comment type="catalytic activity">
    <reaction evidence="6">
        <text>Preferential cleavage: Arg-|-Xaa, Lys-|-Xaa, but with more restricted specificity than trypsin.</text>
        <dbReference type="EC" id="3.4.21.59"/>
    </reaction>
</comment>
<dbReference type="InterPro" id="IPR009003">
    <property type="entry name" value="Peptidase_S1_PA"/>
</dbReference>
<evidence type="ECO:0000256" key="1">
    <source>
        <dbReference type="ARBA" id="ARBA00011881"/>
    </source>
</evidence>
<proteinExistence type="predicted"/>
<evidence type="ECO:0000256" key="9">
    <source>
        <dbReference type="RuleBase" id="RU363034"/>
    </source>
</evidence>
<evidence type="ECO:0000313" key="13">
    <source>
        <dbReference type="Proteomes" id="UP000694540"/>
    </source>
</evidence>
<protein>
    <recommendedName>
        <fullName evidence="8">tryptase</fullName>
        <ecNumber evidence="8">3.4.21.59</ecNumber>
    </recommendedName>
</protein>
<evidence type="ECO:0000256" key="7">
    <source>
        <dbReference type="ARBA" id="ARBA00054350"/>
    </source>
</evidence>